<dbReference type="EMBL" id="CP060634">
    <property type="protein sequence ID" value="QNM05124.1"/>
    <property type="molecule type" value="Genomic_DNA"/>
</dbReference>
<feature type="domain" description="DZANK-type" evidence="1">
    <location>
        <begin position="95"/>
        <end position="160"/>
    </location>
</feature>
<accession>A0A7G9G2U2</accession>
<evidence type="ECO:0000313" key="2">
    <source>
        <dbReference type="EMBL" id="QNM05124.1"/>
    </source>
</evidence>
<gene>
    <name evidence="2" type="ORF">H9Q78_11815</name>
</gene>
<sequence length="165" mass="18274">MDFFDTLGETVASAGKVISHKTKEVAGSTKLSLQISQEEAKVKKAYAALGEAFYGDHAEDMPEQYAIYAVDVKECLDRLNALKKDKQILKNQKRCVKCGALMPNEDKFCGKCGAENEILVKDEEPEEKEEETAEEEGETRVCPSCQAKVSAELIYCPECGEKLQP</sequence>
<dbReference type="RefSeq" id="WP_249301929.1">
    <property type="nucleotide sequence ID" value="NZ_CP060634.1"/>
</dbReference>
<keyword evidence="3" id="KW-1185">Reference proteome</keyword>
<evidence type="ECO:0000259" key="1">
    <source>
        <dbReference type="Pfam" id="PF12773"/>
    </source>
</evidence>
<name>A0A7G9G2U2_9FIRM</name>
<dbReference type="KEGG" id="qdo:H9Q78_11815"/>
<protein>
    <submittedName>
        <fullName evidence="2">Zinc ribbon domain-containing protein</fullName>
    </submittedName>
</protein>
<dbReference type="InterPro" id="IPR025874">
    <property type="entry name" value="DZR"/>
</dbReference>
<evidence type="ECO:0000313" key="3">
    <source>
        <dbReference type="Proteomes" id="UP000515823"/>
    </source>
</evidence>
<proteinExistence type="predicted"/>
<dbReference type="Proteomes" id="UP000515823">
    <property type="component" value="Chromosome"/>
</dbReference>
<reference evidence="2 3" key="1">
    <citation type="submission" date="2020-08" db="EMBL/GenBank/DDBJ databases">
        <authorList>
            <person name="Liu C."/>
            <person name="Sun Q."/>
        </authorList>
    </citation>
    <scope>NUCLEOTIDE SEQUENCE [LARGE SCALE GENOMIC DNA]</scope>
    <source>
        <strain evidence="2 3">NSJ-38</strain>
    </source>
</reference>
<organism evidence="2 3">
    <name type="scientific">Qiania dongpingensis</name>
    <dbReference type="NCBI Taxonomy" id="2763669"/>
    <lineage>
        <taxon>Bacteria</taxon>
        <taxon>Bacillati</taxon>
        <taxon>Bacillota</taxon>
        <taxon>Clostridia</taxon>
        <taxon>Lachnospirales</taxon>
        <taxon>Lachnospiraceae</taxon>
        <taxon>Qiania</taxon>
    </lineage>
</organism>
<dbReference type="Pfam" id="PF12773">
    <property type="entry name" value="DZR"/>
    <property type="match status" value="1"/>
</dbReference>
<dbReference type="AlphaFoldDB" id="A0A7G9G2U2"/>